<feature type="transmembrane region" description="Helical" evidence="1">
    <location>
        <begin position="46"/>
        <end position="67"/>
    </location>
</feature>
<gene>
    <name evidence="3" type="ordered locus">Mzhil_0884</name>
</gene>
<dbReference type="PIRSF" id="PIRSF026631">
    <property type="entry name" value="UCP026631"/>
    <property type="match status" value="1"/>
</dbReference>
<keyword evidence="4" id="KW-1185">Reference proteome</keyword>
<dbReference type="STRING" id="679901.Mzhil_0884"/>
<dbReference type="InterPro" id="IPR005182">
    <property type="entry name" value="YdbS-like_PH"/>
</dbReference>
<dbReference type="AlphaFoldDB" id="F7XL89"/>
<dbReference type="Proteomes" id="UP000006622">
    <property type="component" value="Chromosome"/>
</dbReference>
<evidence type="ECO:0000256" key="1">
    <source>
        <dbReference type="SAM" id="Phobius"/>
    </source>
</evidence>
<accession>F7XL89</accession>
<keyword evidence="1" id="KW-0812">Transmembrane</keyword>
<keyword evidence="1" id="KW-0472">Membrane</keyword>
<dbReference type="PANTHER" id="PTHR34473:SF2">
    <property type="entry name" value="UPF0699 TRANSMEMBRANE PROTEIN YDBT"/>
    <property type="match status" value="1"/>
</dbReference>
<evidence type="ECO:0000313" key="3">
    <source>
        <dbReference type="EMBL" id="AEH60746.1"/>
    </source>
</evidence>
<reference evidence="3" key="1">
    <citation type="submission" date="2010-07" db="EMBL/GenBank/DDBJ databases">
        <title>The complete genome of Methanosalsum zhilinae DSM 4017.</title>
        <authorList>
            <consortium name="US DOE Joint Genome Institute (JGI-PGF)"/>
            <person name="Lucas S."/>
            <person name="Copeland A."/>
            <person name="Lapidus A."/>
            <person name="Glavina del Rio T."/>
            <person name="Dalin E."/>
            <person name="Tice H."/>
            <person name="Bruce D."/>
            <person name="Goodwin L."/>
            <person name="Pitluck S."/>
            <person name="Kyrpides N."/>
            <person name="Mavromatis K."/>
            <person name="Ovchinnikova G."/>
            <person name="Daligault H."/>
            <person name="Detter J.C."/>
            <person name="Han C."/>
            <person name="Tapia R."/>
            <person name="Larimer F."/>
            <person name="Land M."/>
            <person name="Hauser L."/>
            <person name="Markowitz V."/>
            <person name="Cheng J.-F."/>
            <person name="Hugenholtz P."/>
            <person name="Woyke T."/>
            <person name="Wu D."/>
            <person name="Spring S."/>
            <person name="Schueler E."/>
            <person name="Brambilla E."/>
            <person name="Klenk H.-P."/>
            <person name="Eisen J.A."/>
        </authorList>
    </citation>
    <scope>NUCLEOTIDE SEQUENCE</scope>
    <source>
        <strain evidence="3">DSM 4017</strain>
    </source>
</reference>
<feature type="domain" description="YdbS-like PH" evidence="2">
    <location>
        <begin position="65"/>
        <end position="145"/>
    </location>
</feature>
<protein>
    <submittedName>
        <fullName evidence="3">Membrane-flanked domain protein</fullName>
    </submittedName>
</protein>
<evidence type="ECO:0000313" key="4">
    <source>
        <dbReference type="Proteomes" id="UP000006622"/>
    </source>
</evidence>
<organism evidence="3 4">
    <name type="scientific">Methanosalsum zhilinae (strain DSM 4017 / NBRC 107636 / OCM 62 / WeN5)</name>
    <name type="common">Methanohalophilus zhilinae</name>
    <dbReference type="NCBI Taxonomy" id="679901"/>
    <lineage>
        <taxon>Archaea</taxon>
        <taxon>Methanobacteriati</taxon>
        <taxon>Methanobacteriota</taxon>
        <taxon>Stenosarchaea group</taxon>
        <taxon>Methanomicrobia</taxon>
        <taxon>Methanosarcinales</taxon>
        <taxon>Methanosarcinaceae</taxon>
        <taxon>Methanosalsum</taxon>
    </lineage>
</organism>
<dbReference type="InterPro" id="IPR014529">
    <property type="entry name" value="UCP026631"/>
</dbReference>
<feature type="transmembrane region" description="Helical" evidence="1">
    <location>
        <begin position="359"/>
        <end position="390"/>
    </location>
</feature>
<name>F7XL89_METZD</name>
<sequence>MSDYKRQHPSMIILETLKSLIYGLPPIYLFALTLNEDISRTVFSDFFWIALLFLIILFLNSVIKWYFYTYQYQDGYLYIKKGLLFKKERSIKRERVQTVNIRTNYLQRLLGVATVQVETAGGSKESELSLTAVNLEETHNIKAYLENYGQVPDYKSRGMERTDKIENVHKIPLWDLFLAGATSGRFMLLFSLIAAAFSQFYPYIPETYLRFLVEQIIPENSVDFILLTVLIFLLLFLSWMISTIVFVIQYADFTITRQADDIRLSWGIIEQKEFNLNLNRLQAVSIKEDLLKQPFGLCSITAEVAGGGSKEHNYVTVLYPLLRVRELTNFLDQILPEYNIPENMQSLPTRSRKRYVFRLLAPAIVIVALSVQTFVYGWILIIILPLALLLGQSRYKTGGTFISDKQLTLRFRNINRYHVLMMKNHIQSLELSSNVFQRIRNLNTVKASVLSSPSGKDFKVVDIDNEESNKLWDWFSRD</sequence>
<dbReference type="KEGG" id="mzh:Mzhil_0884"/>
<evidence type="ECO:0000259" key="2">
    <source>
        <dbReference type="Pfam" id="PF03703"/>
    </source>
</evidence>
<dbReference type="GeneID" id="10822505"/>
<dbReference type="PANTHER" id="PTHR34473">
    <property type="entry name" value="UPF0699 TRANSMEMBRANE PROTEIN YDBS"/>
    <property type="match status" value="1"/>
</dbReference>
<dbReference type="HOGENOM" id="CLU_024617_6_0_2"/>
<feature type="transmembrane region" description="Helical" evidence="1">
    <location>
        <begin position="186"/>
        <end position="204"/>
    </location>
</feature>
<feature type="domain" description="YdbS-like PH" evidence="2">
    <location>
        <begin position="250"/>
        <end position="332"/>
    </location>
</feature>
<feature type="transmembrane region" description="Helical" evidence="1">
    <location>
        <begin position="12"/>
        <end position="34"/>
    </location>
</feature>
<dbReference type="RefSeq" id="WP_013898185.1">
    <property type="nucleotide sequence ID" value="NC_015676.1"/>
</dbReference>
<feature type="domain" description="YdbS-like PH" evidence="2">
    <location>
        <begin position="399"/>
        <end position="474"/>
    </location>
</feature>
<dbReference type="Pfam" id="PF03703">
    <property type="entry name" value="bPH_2"/>
    <property type="match status" value="3"/>
</dbReference>
<feature type="transmembrane region" description="Helical" evidence="1">
    <location>
        <begin position="224"/>
        <end position="248"/>
    </location>
</feature>
<dbReference type="EMBL" id="CP002101">
    <property type="protein sequence ID" value="AEH60746.1"/>
    <property type="molecule type" value="Genomic_DNA"/>
</dbReference>
<proteinExistence type="predicted"/>
<keyword evidence="1" id="KW-1133">Transmembrane helix</keyword>